<feature type="chain" id="PRO_5013159992" evidence="1">
    <location>
        <begin position="21"/>
        <end position="201"/>
    </location>
</feature>
<dbReference type="InterPro" id="IPR036249">
    <property type="entry name" value="Thioredoxin-like_sf"/>
</dbReference>
<dbReference type="InterPro" id="IPR013740">
    <property type="entry name" value="Redoxin"/>
</dbReference>
<name>A0A1T4T2F5_9BACT</name>
<dbReference type="SUPFAM" id="SSF52833">
    <property type="entry name" value="Thioredoxin-like"/>
    <property type="match status" value="1"/>
</dbReference>
<feature type="signal peptide" evidence="1">
    <location>
        <begin position="1"/>
        <end position="20"/>
    </location>
</feature>
<dbReference type="EMBL" id="FUWZ01000003">
    <property type="protein sequence ID" value="SKA34421.1"/>
    <property type="molecule type" value="Genomic_DNA"/>
</dbReference>
<dbReference type="STRING" id="634771.SAMN04488128_1031004"/>
<dbReference type="PANTHER" id="PTHR43640:SF1">
    <property type="entry name" value="THIOREDOXIN-DEPENDENT PEROXIREDOXIN"/>
    <property type="match status" value="1"/>
</dbReference>
<organism evidence="3 4">
    <name type="scientific">Chitinophaga eiseniae</name>
    <dbReference type="NCBI Taxonomy" id="634771"/>
    <lineage>
        <taxon>Bacteria</taxon>
        <taxon>Pseudomonadati</taxon>
        <taxon>Bacteroidota</taxon>
        <taxon>Chitinophagia</taxon>
        <taxon>Chitinophagales</taxon>
        <taxon>Chitinophagaceae</taxon>
        <taxon>Chitinophaga</taxon>
    </lineage>
</organism>
<dbReference type="InterPro" id="IPR047262">
    <property type="entry name" value="PRX-like1"/>
</dbReference>
<evidence type="ECO:0000259" key="2">
    <source>
        <dbReference type="PROSITE" id="PS51352"/>
    </source>
</evidence>
<evidence type="ECO:0000313" key="4">
    <source>
        <dbReference type="Proteomes" id="UP000190367"/>
    </source>
</evidence>
<accession>A0A1T4T2F5</accession>
<protein>
    <submittedName>
        <fullName evidence="3">Cytochrome oxidase Cu insertion factor, SCO1/SenC/PrrC family</fullName>
    </submittedName>
</protein>
<evidence type="ECO:0000313" key="3">
    <source>
        <dbReference type="EMBL" id="SKA34421.1"/>
    </source>
</evidence>
<dbReference type="PROSITE" id="PS51352">
    <property type="entry name" value="THIOREDOXIN_2"/>
    <property type="match status" value="1"/>
</dbReference>
<dbReference type="PROSITE" id="PS51257">
    <property type="entry name" value="PROKAR_LIPOPROTEIN"/>
    <property type="match status" value="1"/>
</dbReference>
<dbReference type="Gene3D" id="3.40.30.10">
    <property type="entry name" value="Glutaredoxin"/>
    <property type="match status" value="1"/>
</dbReference>
<keyword evidence="4" id="KW-1185">Reference proteome</keyword>
<evidence type="ECO:0000256" key="1">
    <source>
        <dbReference type="SAM" id="SignalP"/>
    </source>
</evidence>
<dbReference type="Pfam" id="PF08534">
    <property type="entry name" value="Redoxin"/>
    <property type="match status" value="1"/>
</dbReference>
<feature type="domain" description="Thioredoxin" evidence="2">
    <location>
        <begin position="25"/>
        <end position="181"/>
    </location>
</feature>
<proteinExistence type="predicted"/>
<dbReference type="InterPro" id="IPR013766">
    <property type="entry name" value="Thioredoxin_domain"/>
</dbReference>
<keyword evidence="1" id="KW-0732">Signal</keyword>
<dbReference type="RefSeq" id="WP_235021616.1">
    <property type="nucleotide sequence ID" value="NZ_FUWZ01000003.1"/>
</dbReference>
<gene>
    <name evidence="3" type="ORF">SAMN04488128_1031004</name>
</gene>
<dbReference type="GO" id="GO:0016491">
    <property type="term" value="F:oxidoreductase activity"/>
    <property type="evidence" value="ECO:0007669"/>
    <property type="project" value="InterPro"/>
</dbReference>
<sequence length="201" mass="21618">MMKSALYLACAFALTSACPAGETPLDPGAPLPKPDMKWMDVSGKEISLNGAKGSNGLLVVFGGNQCPYMVRNQDRLHSICALAHKNNIGVVMVNSNEANRADGDSFSAMKAYAVQHSFQCYYILDKNAELADAFDANHTPECYLFDKKNRLVYKGAIDDNPGNAAAVKARHLQNAITELVAGKAVTTSTSSTLGCNIKRNR</sequence>
<dbReference type="PANTHER" id="PTHR43640">
    <property type="entry name" value="OS07G0260300 PROTEIN"/>
    <property type="match status" value="1"/>
</dbReference>
<dbReference type="Proteomes" id="UP000190367">
    <property type="component" value="Unassembled WGS sequence"/>
</dbReference>
<reference evidence="4" key="1">
    <citation type="submission" date="2017-02" db="EMBL/GenBank/DDBJ databases">
        <authorList>
            <person name="Varghese N."/>
            <person name="Submissions S."/>
        </authorList>
    </citation>
    <scope>NUCLEOTIDE SEQUENCE [LARGE SCALE GENOMIC DNA]</scope>
    <source>
        <strain evidence="4">DSM 22224</strain>
    </source>
</reference>
<dbReference type="AlphaFoldDB" id="A0A1T4T2F5"/>